<dbReference type="AlphaFoldDB" id="A0A6G9YJ00"/>
<evidence type="ECO:0000313" key="4">
    <source>
        <dbReference type="EMBL" id="QIS13164.1"/>
    </source>
</evidence>
<name>A0A6G9YJ00_9NOCA</name>
<feature type="DNA-binding region" description="H-T-H motif" evidence="2">
    <location>
        <begin position="41"/>
        <end position="60"/>
    </location>
</feature>
<dbReference type="SUPFAM" id="SSF46689">
    <property type="entry name" value="Homeodomain-like"/>
    <property type="match status" value="1"/>
</dbReference>
<keyword evidence="5" id="KW-1185">Reference proteome</keyword>
<proteinExistence type="predicted"/>
<dbReference type="PROSITE" id="PS50977">
    <property type="entry name" value="HTH_TETR_2"/>
    <property type="match status" value="1"/>
</dbReference>
<dbReference type="Proteomes" id="UP000503540">
    <property type="component" value="Chromosome"/>
</dbReference>
<dbReference type="KEGG" id="nah:F5544_26550"/>
<dbReference type="GO" id="GO:0003677">
    <property type="term" value="F:DNA binding"/>
    <property type="evidence" value="ECO:0007669"/>
    <property type="project" value="UniProtKB-UniRule"/>
</dbReference>
<accession>A0A6G9YJ00</accession>
<evidence type="ECO:0000259" key="3">
    <source>
        <dbReference type="PROSITE" id="PS50977"/>
    </source>
</evidence>
<dbReference type="InterPro" id="IPR001647">
    <property type="entry name" value="HTH_TetR"/>
</dbReference>
<dbReference type="PRINTS" id="PR00455">
    <property type="entry name" value="HTHTETR"/>
</dbReference>
<dbReference type="Pfam" id="PF00440">
    <property type="entry name" value="TetR_N"/>
    <property type="match status" value="1"/>
</dbReference>
<dbReference type="InterPro" id="IPR009057">
    <property type="entry name" value="Homeodomain-like_sf"/>
</dbReference>
<keyword evidence="1 2" id="KW-0238">DNA-binding</keyword>
<evidence type="ECO:0000256" key="1">
    <source>
        <dbReference type="ARBA" id="ARBA00023125"/>
    </source>
</evidence>
<organism evidence="4 5">
    <name type="scientific">Nocardia arthritidis</name>
    <dbReference type="NCBI Taxonomy" id="228602"/>
    <lineage>
        <taxon>Bacteria</taxon>
        <taxon>Bacillati</taxon>
        <taxon>Actinomycetota</taxon>
        <taxon>Actinomycetes</taxon>
        <taxon>Mycobacteriales</taxon>
        <taxon>Nocardiaceae</taxon>
        <taxon>Nocardia</taxon>
    </lineage>
</organism>
<feature type="domain" description="HTH tetR-type" evidence="3">
    <location>
        <begin position="18"/>
        <end position="78"/>
    </location>
</feature>
<dbReference type="Gene3D" id="1.10.357.10">
    <property type="entry name" value="Tetracycline Repressor, domain 2"/>
    <property type="match status" value="1"/>
</dbReference>
<protein>
    <submittedName>
        <fullName evidence="4">TetR family transcriptional regulator</fullName>
    </submittedName>
</protein>
<reference evidence="4 5" key="1">
    <citation type="journal article" date="2019" name="ACS Chem. Biol.">
        <title>Identification and Mobilization of a Cryptic Antibiotic Biosynthesis Gene Locus from a Human-Pathogenic Nocardia Isolate.</title>
        <authorList>
            <person name="Herisse M."/>
            <person name="Ishida K."/>
            <person name="Porter J.L."/>
            <person name="Howden B."/>
            <person name="Hertweck C."/>
            <person name="Stinear T.P."/>
            <person name="Pidot S.J."/>
        </authorList>
    </citation>
    <scope>NUCLEOTIDE SEQUENCE [LARGE SCALE GENOMIC DNA]</scope>
    <source>
        <strain evidence="4 5">AUSMDU00012717</strain>
    </source>
</reference>
<gene>
    <name evidence="4" type="ORF">F5544_26550</name>
</gene>
<evidence type="ECO:0000313" key="5">
    <source>
        <dbReference type="Proteomes" id="UP000503540"/>
    </source>
</evidence>
<dbReference type="EMBL" id="CP046172">
    <property type="protein sequence ID" value="QIS13164.1"/>
    <property type="molecule type" value="Genomic_DNA"/>
</dbReference>
<sequence>MHIPKHCLRLFPVARPRRFTDDQVLDAARDLLADPATTRPTIAAISAASGVHTGSIYVRFASREELLARLWLRSIQRFHVGFIAALSGADPLLGAAMHLAKYCRAHPTEARAMKMFRREELLAVGPDELRAEITTVNDRMNDALRAAVAAQFGDADEQHMAIAVAAVKAIPYGLVREYIANAAPIPDWVDDVIATATAAVVHRLLRPPRSESSFAATVFDAASQARNS</sequence>
<evidence type="ECO:0000256" key="2">
    <source>
        <dbReference type="PROSITE-ProRule" id="PRU00335"/>
    </source>
</evidence>